<dbReference type="EMBL" id="JAIQCV010000008">
    <property type="protein sequence ID" value="KAH1073673.1"/>
    <property type="molecule type" value="Genomic_DNA"/>
</dbReference>
<dbReference type="OrthoDB" id="10268011at2759"/>
<evidence type="ECO:0000256" key="4">
    <source>
        <dbReference type="ARBA" id="ARBA00022833"/>
    </source>
</evidence>
<name>A0A9D3V8Q8_9ROSI</name>
<feature type="domain" description="A to I editase" evidence="13">
    <location>
        <begin position="43"/>
        <end position="78"/>
    </location>
</feature>
<evidence type="ECO:0000256" key="5">
    <source>
        <dbReference type="ARBA" id="ARBA00037026"/>
    </source>
</evidence>
<keyword evidence="4" id="KW-0862">Zinc</keyword>
<feature type="transmembrane region" description="Helical" evidence="12">
    <location>
        <begin position="6"/>
        <end position="25"/>
    </location>
</feature>
<proteinExistence type="inferred from homology"/>
<comment type="catalytic activity">
    <reaction evidence="11">
        <text>adenosine(37) in tRNA(Ala) + H2O + H(+) = inosine(37) in tRNA(Ala) + NH4(+)</text>
        <dbReference type="Rhea" id="RHEA:50968"/>
        <dbReference type="Rhea" id="RHEA-COMP:12855"/>
        <dbReference type="Rhea" id="RHEA-COMP:12856"/>
        <dbReference type="ChEBI" id="CHEBI:15377"/>
        <dbReference type="ChEBI" id="CHEBI:15378"/>
        <dbReference type="ChEBI" id="CHEBI:28938"/>
        <dbReference type="ChEBI" id="CHEBI:74411"/>
        <dbReference type="ChEBI" id="CHEBI:82852"/>
        <dbReference type="EC" id="3.5.4.34"/>
    </reaction>
</comment>
<keyword evidence="12" id="KW-1133">Transmembrane helix</keyword>
<comment type="cofactor">
    <cofactor evidence="5">
        <name>1D-myo-inositol hexakisphosphate</name>
        <dbReference type="ChEBI" id="CHEBI:58130"/>
    </cofactor>
</comment>
<evidence type="ECO:0000256" key="10">
    <source>
        <dbReference type="ARBA" id="ARBA00041760"/>
    </source>
</evidence>
<comment type="function">
    <text evidence="6">Specifically deaminates adenosine-37 to inosine in tRNA-Ala.</text>
</comment>
<evidence type="ECO:0000256" key="11">
    <source>
        <dbReference type="ARBA" id="ARBA00047635"/>
    </source>
</evidence>
<dbReference type="GO" id="GO:0003723">
    <property type="term" value="F:RNA binding"/>
    <property type="evidence" value="ECO:0007669"/>
    <property type="project" value="InterPro"/>
</dbReference>
<dbReference type="Proteomes" id="UP000828251">
    <property type="component" value="Unassembled WGS sequence"/>
</dbReference>
<keyword evidence="12" id="KW-0812">Transmembrane</keyword>
<protein>
    <recommendedName>
        <fullName evidence="9">tRNA-specific adenosine deaminase 1</fullName>
        <ecNumber evidence="8">3.5.4.34</ecNumber>
    </recommendedName>
    <alternativeName>
        <fullName evidence="10">tRNA-specific adenosine-37 deaminase</fullName>
    </alternativeName>
</protein>
<comment type="caution">
    <text evidence="14">The sequence shown here is derived from an EMBL/GenBank/DDBJ whole genome shotgun (WGS) entry which is preliminary data.</text>
</comment>
<evidence type="ECO:0000256" key="12">
    <source>
        <dbReference type="SAM" id="Phobius"/>
    </source>
</evidence>
<evidence type="ECO:0000256" key="2">
    <source>
        <dbReference type="ARBA" id="ARBA00022723"/>
    </source>
</evidence>
<evidence type="ECO:0000256" key="6">
    <source>
        <dbReference type="ARBA" id="ARBA00037784"/>
    </source>
</evidence>
<reference evidence="14 15" key="1">
    <citation type="journal article" date="2021" name="Plant Biotechnol. J.">
        <title>Multi-omics assisted identification of the key and species-specific regulatory components of drought-tolerant mechanisms in Gossypium stocksii.</title>
        <authorList>
            <person name="Yu D."/>
            <person name="Ke L."/>
            <person name="Zhang D."/>
            <person name="Wu Y."/>
            <person name="Sun Y."/>
            <person name="Mei J."/>
            <person name="Sun J."/>
            <person name="Sun Y."/>
        </authorList>
    </citation>
    <scope>NUCLEOTIDE SEQUENCE [LARGE SCALE GENOMIC DNA]</scope>
    <source>
        <strain evidence="15">cv. E1</strain>
        <tissue evidence="14">Leaf</tissue>
    </source>
</reference>
<evidence type="ECO:0000313" key="14">
    <source>
        <dbReference type="EMBL" id="KAH1073673.1"/>
    </source>
</evidence>
<dbReference type="PANTHER" id="PTHR46516:SF1">
    <property type="entry name" value="TRNA-SPECIFIC ADENOSINE DEAMINASE 1"/>
    <property type="match status" value="1"/>
</dbReference>
<evidence type="ECO:0000259" key="13">
    <source>
        <dbReference type="PROSITE" id="PS50141"/>
    </source>
</evidence>
<comment type="similarity">
    <text evidence="7">Belongs to the ADAT1 family.</text>
</comment>
<keyword evidence="15" id="KW-1185">Reference proteome</keyword>
<dbReference type="GO" id="GO:0046872">
    <property type="term" value="F:metal ion binding"/>
    <property type="evidence" value="ECO:0007669"/>
    <property type="project" value="UniProtKB-KW"/>
</dbReference>
<accession>A0A9D3V8Q8</accession>
<evidence type="ECO:0000256" key="3">
    <source>
        <dbReference type="ARBA" id="ARBA00022801"/>
    </source>
</evidence>
<evidence type="ECO:0000256" key="1">
    <source>
        <dbReference type="ARBA" id="ARBA00022694"/>
    </source>
</evidence>
<dbReference type="Pfam" id="PF02137">
    <property type="entry name" value="A_deamin"/>
    <property type="match status" value="1"/>
</dbReference>
<evidence type="ECO:0000256" key="8">
    <source>
        <dbReference type="ARBA" id="ARBA00038940"/>
    </source>
</evidence>
<dbReference type="PROSITE" id="PS50141">
    <property type="entry name" value="A_DEAMIN_EDITASE"/>
    <property type="match status" value="1"/>
</dbReference>
<evidence type="ECO:0000256" key="9">
    <source>
        <dbReference type="ARBA" id="ARBA00040502"/>
    </source>
</evidence>
<gene>
    <name evidence="14" type="ORF">J1N35_026001</name>
</gene>
<keyword evidence="12" id="KW-0472">Membrane</keyword>
<keyword evidence="2" id="KW-0479">Metal-binding</keyword>
<dbReference type="InterPro" id="IPR002466">
    <property type="entry name" value="A_deamin"/>
</dbReference>
<sequence>MVILYISLIVICMILVPLLELVPLFSGDCSELIGLVQRKPGRGDTTLSVSCSDKIARWNVVGVQGSRSITCYYIRSLLSFACYMLCFYYHRFWNMDNCSAFMFSFFMILHFVSRLRGSAFILSSTCLPAFCYCRKISLCF</sequence>
<dbReference type="AlphaFoldDB" id="A0A9D3V8Q8"/>
<dbReference type="PANTHER" id="PTHR46516">
    <property type="entry name" value="TRNA-SPECIFIC ADENOSINE DEAMINASE 1"/>
    <property type="match status" value="1"/>
</dbReference>
<evidence type="ECO:0000313" key="15">
    <source>
        <dbReference type="Proteomes" id="UP000828251"/>
    </source>
</evidence>
<keyword evidence="1" id="KW-0819">tRNA processing</keyword>
<organism evidence="14 15">
    <name type="scientific">Gossypium stocksii</name>
    <dbReference type="NCBI Taxonomy" id="47602"/>
    <lineage>
        <taxon>Eukaryota</taxon>
        <taxon>Viridiplantae</taxon>
        <taxon>Streptophyta</taxon>
        <taxon>Embryophyta</taxon>
        <taxon>Tracheophyta</taxon>
        <taxon>Spermatophyta</taxon>
        <taxon>Magnoliopsida</taxon>
        <taxon>eudicotyledons</taxon>
        <taxon>Gunneridae</taxon>
        <taxon>Pentapetalae</taxon>
        <taxon>rosids</taxon>
        <taxon>malvids</taxon>
        <taxon>Malvales</taxon>
        <taxon>Malvaceae</taxon>
        <taxon>Malvoideae</taxon>
        <taxon>Gossypium</taxon>
    </lineage>
</organism>
<feature type="transmembrane region" description="Helical" evidence="12">
    <location>
        <begin position="72"/>
        <end position="93"/>
    </location>
</feature>
<keyword evidence="3" id="KW-0378">Hydrolase</keyword>
<dbReference type="EC" id="3.5.4.34" evidence="8"/>
<dbReference type="GO" id="GO:0043829">
    <property type="term" value="F:tRNA-specific adenosine-37 deaminase activity"/>
    <property type="evidence" value="ECO:0007669"/>
    <property type="project" value="UniProtKB-EC"/>
</dbReference>
<evidence type="ECO:0000256" key="7">
    <source>
        <dbReference type="ARBA" id="ARBA00038326"/>
    </source>
</evidence>
<dbReference type="GO" id="GO:0008033">
    <property type="term" value="P:tRNA processing"/>
    <property type="evidence" value="ECO:0007669"/>
    <property type="project" value="UniProtKB-KW"/>
</dbReference>